<proteinExistence type="predicted"/>
<evidence type="ECO:0000313" key="3">
    <source>
        <dbReference type="EMBL" id="TMQ72723.1"/>
    </source>
</evidence>
<evidence type="ECO:0000313" key="4">
    <source>
        <dbReference type="Proteomes" id="UP000319836"/>
    </source>
</evidence>
<evidence type="ECO:0000256" key="1">
    <source>
        <dbReference type="SAM" id="MobiDB-lite"/>
    </source>
</evidence>
<reference evidence="3 4" key="1">
    <citation type="journal article" date="2019" name="Nat. Microbiol.">
        <title>Mediterranean grassland soil C-N compound turnover is dependent on rainfall and depth, and is mediated by genomically divergent microorganisms.</title>
        <authorList>
            <person name="Diamond S."/>
            <person name="Andeer P.F."/>
            <person name="Li Z."/>
            <person name="Crits-Christoph A."/>
            <person name="Burstein D."/>
            <person name="Anantharaman K."/>
            <person name="Lane K.R."/>
            <person name="Thomas B.C."/>
            <person name="Pan C."/>
            <person name="Northen T.R."/>
            <person name="Banfield J.F."/>
        </authorList>
    </citation>
    <scope>NUCLEOTIDE SEQUENCE [LARGE SCALE GENOMIC DNA]</scope>
    <source>
        <strain evidence="3">WS_10</strain>
    </source>
</reference>
<sequence length="430" mass="46851">MKKLPHLAVLLALLGSSWARPTDAGEDHPIAADPTATARVERLAVSDSIAFAARVMTGNKLGLTLTNYGFIGTNFSSSAPSFEYPLGSNHMHMVRGGPWIGAISADQDGAFTGVTIAAQDGAAGFSSAGTGEFTPAGTYIGARSTLINNRYFDPQAVSELDFISRYSDRPADTRKKHRPLGVIVNQYNFEWSFSDYAHFVIFHYVIHNDGPPLRNVWLGLYNELASGDLTGQAQLPPTGYFSKKWLTWVDSLNMVTERYCINQPFPSGCRNQNVPQIAAIKLLGCIPGDLHDSTDKRVTFAAWSYAPGSPARNEDSLKYQIMSTGQKVSLNPMPDSLAPSSGDPVELLAVGPFNRKSRSAPSSRRAPTTSTTSSPLRRPRPRSRWWRAATRSIATGTTRRRTWSIPPVRSGRTSRAIASTSGTIATPSRW</sequence>
<evidence type="ECO:0000256" key="2">
    <source>
        <dbReference type="SAM" id="SignalP"/>
    </source>
</evidence>
<feature type="chain" id="PRO_5022179491" evidence="2">
    <location>
        <begin position="20"/>
        <end position="430"/>
    </location>
</feature>
<organism evidence="3 4">
    <name type="scientific">Eiseniibacteriota bacterium</name>
    <dbReference type="NCBI Taxonomy" id="2212470"/>
    <lineage>
        <taxon>Bacteria</taxon>
        <taxon>Candidatus Eiseniibacteriota</taxon>
    </lineage>
</organism>
<protein>
    <submittedName>
        <fullName evidence="3">Uncharacterized protein</fullName>
    </submittedName>
</protein>
<feature type="compositionally biased region" description="Polar residues" evidence="1">
    <location>
        <begin position="411"/>
        <end position="430"/>
    </location>
</feature>
<comment type="caution">
    <text evidence="3">The sequence shown here is derived from an EMBL/GenBank/DDBJ whole genome shotgun (WGS) entry which is preliminary data.</text>
</comment>
<keyword evidence="2" id="KW-0732">Signal</keyword>
<accession>A0A538U9Z0</accession>
<feature type="region of interest" description="Disordered" evidence="1">
    <location>
        <begin position="396"/>
        <end position="430"/>
    </location>
</feature>
<feature type="signal peptide" evidence="2">
    <location>
        <begin position="1"/>
        <end position="19"/>
    </location>
</feature>
<dbReference type="EMBL" id="VBPA01000044">
    <property type="protein sequence ID" value="TMQ72723.1"/>
    <property type="molecule type" value="Genomic_DNA"/>
</dbReference>
<dbReference type="AlphaFoldDB" id="A0A538U9Z0"/>
<feature type="compositionally biased region" description="Low complexity" evidence="1">
    <location>
        <begin position="359"/>
        <end position="376"/>
    </location>
</feature>
<feature type="region of interest" description="Disordered" evidence="1">
    <location>
        <begin position="330"/>
        <end position="384"/>
    </location>
</feature>
<dbReference type="Proteomes" id="UP000319836">
    <property type="component" value="Unassembled WGS sequence"/>
</dbReference>
<gene>
    <name evidence="3" type="ORF">E6K80_01990</name>
</gene>
<name>A0A538U9Z0_UNCEI</name>